<dbReference type="STRING" id="631362.Thi970DRAFT_02882"/>
<dbReference type="AlphaFoldDB" id="H8Z1Y0"/>
<dbReference type="OrthoDB" id="9788272at2"/>
<dbReference type="PIRSF" id="PIRSF028162">
    <property type="entry name" value="BcbE_prd"/>
    <property type="match status" value="1"/>
</dbReference>
<proteinExistence type="predicted"/>
<name>H8Z1Y0_9GAMM</name>
<keyword evidence="2" id="KW-1185">Reference proteome</keyword>
<reference evidence="1 2" key="2">
    <citation type="submission" date="2011-11" db="EMBL/GenBank/DDBJ databases">
        <authorList>
            <consortium name="US DOE Joint Genome Institute"/>
            <person name="Lucas S."/>
            <person name="Han J."/>
            <person name="Lapidus A."/>
            <person name="Cheng J.-F."/>
            <person name="Goodwin L."/>
            <person name="Pitluck S."/>
            <person name="Peters L."/>
            <person name="Ovchinnikova G."/>
            <person name="Zhang X."/>
            <person name="Detter J.C."/>
            <person name="Han C."/>
            <person name="Tapia R."/>
            <person name="Land M."/>
            <person name="Hauser L."/>
            <person name="Kyrpides N."/>
            <person name="Ivanova N."/>
            <person name="Pagani I."/>
            <person name="Vogl K."/>
            <person name="Liu Z."/>
            <person name="Overmann J."/>
            <person name="Frigaard N.-U."/>
            <person name="Bryant D."/>
            <person name="Woyke T."/>
        </authorList>
    </citation>
    <scope>NUCLEOTIDE SEQUENCE [LARGE SCALE GENOMIC DNA]</scope>
    <source>
        <strain evidence="1 2">970</strain>
    </source>
</reference>
<dbReference type="eggNOG" id="COG1209">
    <property type="taxonomic scope" value="Bacteria"/>
</dbReference>
<dbReference type="InterPro" id="IPR029044">
    <property type="entry name" value="Nucleotide-diphossugar_trans"/>
</dbReference>
<dbReference type="Gene3D" id="3.90.550.10">
    <property type="entry name" value="Spore Coat Polysaccharide Biosynthesis Protein SpsA, Chain A"/>
    <property type="match status" value="1"/>
</dbReference>
<dbReference type="Proteomes" id="UP000002964">
    <property type="component" value="Unassembled WGS sequence"/>
</dbReference>
<organism evidence="1 2">
    <name type="scientific">Thiorhodovibrio frisius</name>
    <dbReference type="NCBI Taxonomy" id="631362"/>
    <lineage>
        <taxon>Bacteria</taxon>
        <taxon>Pseudomonadati</taxon>
        <taxon>Pseudomonadota</taxon>
        <taxon>Gammaproteobacteria</taxon>
        <taxon>Chromatiales</taxon>
        <taxon>Chromatiaceae</taxon>
        <taxon>Thiorhodovibrio</taxon>
    </lineage>
</organism>
<dbReference type="InterPro" id="IPR016873">
    <property type="entry name" value="Caps_polysacc_synth_BcbE_prd"/>
</dbReference>
<evidence type="ECO:0000313" key="1">
    <source>
        <dbReference type="EMBL" id="EIC22608.1"/>
    </source>
</evidence>
<dbReference type="SUPFAM" id="SSF53448">
    <property type="entry name" value="Nucleotide-diphospho-sugar transferases"/>
    <property type="match status" value="1"/>
</dbReference>
<protein>
    <submittedName>
        <fullName evidence="1">Uncharacterized protein</fullName>
    </submittedName>
</protein>
<dbReference type="HOGENOM" id="CLU_065567_2_0_6"/>
<dbReference type="RefSeq" id="WP_009149542.1">
    <property type="nucleotide sequence ID" value="NZ_CP121471.1"/>
</dbReference>
<accession>H8Z1Y0</accession>
<dbReference type="EMBL" id="JH603169">
    <property type="protein sequence ID" value="EIC22608.1"/>
    <property type="molecule type" value="Genomic_DNA"/>
</dbReference>
<sequence length="249" mass="27982">MILFPMAGLSSRFFKAGYDKPKYMLKYGGKSVFRHVVEGFGRYIGVEPFLFICRADDDTPIFVRGQLEALGFSKEDFGIVVLDTPTRGQAETVALGLKGASIDRDGALTIFNVDTVRHDFRRTEFAEGSSGYLEVFHGEGTHWSFVLPEDDNDSPMGRAKLVREKERISPLCSNGLYHFESVEIFGELYAEQLRLETTCWKGGELFVAPLYQLGIDRGMVFHYVLCDLSLLDFCGVPAEYELLLAREGV</sequence>
<evidence type="ECO:0000313" key="2">
    <source>
        <dbReference type="Proteomes" id="UP000002964"/>
    </source>
</evidence>
<gene>
    <name evidence="1" type="ORF">Thi970DRAFT_02882</name>
</gene>
<reference evidence="2" key="1">
    <citation type="submission" date="2011-06" db="EMBL/GenBank/DDBJ databases">
        <authorList>
            <consortium name="US DOE Joint Genome Institute (JGI-PGF)"/>
            <person name="Lucas S."/>
            <person name="Han J."/>
            <person name="Lapidus A."/>
            <person name="Cheng J.-F."/>
            <person name="Goodwin L."/>
            <person name="Pitluck S."/>
            <person name="Peters L."/>
            <person name="Land M.L."/>
            <person name="Hauser L."/>
            <person name="Vogl K."/>
            <person name="Liu Z."/>
            <person name="Overmann J."/>
            <person name="Frigaard N.-U."/>
            <person name="Bryant D.A."/>
            <person name="Woyke T.J."/>
        </authorList>
    </citation>
    <scope>NUCLEOTIDE SEQUENCE [LARGE SCALE GENOMIC DNA]</scope>
    <source>
        <strain evidence="2">970</strain>
    </source>
</reference>